<feature type="region of interest" description="Disordered" evidence="4">
    <location>
        <begin position="383"/>
        <end position="439"/>
    </location>
</feature>
<dbReference type="InterPro" id="IPR050625">
    <property type="entry name" value="ParA/MinD_ATPase"/>
</dbReference>
<keyword evidence="2" id="KW-0067">ATP-binding</keyword>
<dbReference type="GO" id="GO:0000160">
    <property type="term" value="P:phosphorelay signal transduction system"/>
    <property type="evidence" value="ECO:0007669"/>
    <property type="project" value="InterPro"/>
</dbReference>
<keyword evidence="8" id="KW-1185">Reference proteome</keyword>
<feature type="modified residue" description="4-aspartylphosphate" evidence="3">
    <location>
        <position position="56"/>
    </location>
</feature>
<dbReference type="GO" id="GO:0005829">
    <property type="term" value="C:cytosol"/>
    <property type="evidence" value="ECO:0007669"/>
    <property type="project" value="TreeGrafter"/>
</dbReference>
<evidence type="ECO:0000259" key="6">
    <source>
        <dbReference type="PROSITE" id="PS50110"/>
    </source>
</evidence>
<dbReference type="GO" id="GO:0009898">
    <property type="term" value="C:cytoplasmic side of plasma membrane"/>
    <property type="evidence" value="ECO:0007669"/>
    <property type="project" value="TreeGrafter"/>
</dbReference>
<proteinExistence type="predicted"/>
<name>A0A3N2BBQ2_9MICO</name>
<keyword evidence="5" id="KW-1133">Transmembrane helix</keyword>
<dbReference type="EMBL" id="RKHK01000001">
    <property type="protein sequence ID" value="ROR72670.1"/>
    <property type="molecule type" value="Genomic_DNA"/>
</dbReference>
<dbReference type="PANTHER" id="PTHR43384">
    <property type="entry name" value="SEPTUM SITE-DETERMINING PROTEIN MIND HOMOLOG, CHLOROPLASTIC-RELATED"/>
    <property type="match status" value="1"/>
</dbReference>
<keyword evidence="3" id="KW-0597">Phosphoprotein</keyword>
<dbReference type="PROSITE" id="PS50110">
    <property type="entry name" value="RESPONSE_REGULATORY"/>
    <property type="match status" value="1"/>
</dbReference>
<dbReference type="Gene3D" id="3.40.50.300">
    <property type="entry name" value="P-loop containing nucleotide triphosphate hydrolases"/>
    <property type="match status" value="1"/>
</dbReference>
<dbReference type="GO" id="GO:0005524">
    <property type="term" value="F:ATP binding"/>
    <property type="evidence" value="ECO:0007669"/>
    <property type="project" value="UniProtKB-KW"/>
</dbReference>
<keyword evidence="5" id="KW-0812">Transmembrane</keyword>
<reference evidence="7 8" key="1">
    <citation type="submission" date="2018-11" db="EMBL/GenBank/DDBJ databases">
        <title>Sequencing the genomes of 1000 actinobacteria strains.</title>
        <authorList>
            <person name="Klenk H.-P."/>
        </authorList>
    </citation>
    <scope>NUCLEOTIDE SEQUENCE [LARGE SCALE GENOMIC DNA]</scope>
    <source>
        <strain evidence="7 8">DSM 11294</strain>
    </source>
</reference>
<dbReference type="RefSeq" id="WP_123303203.1">
    <property type="nucleotide sequence ID" value="NZ_RKHK01000001.1"/>
</dbReference>
<dbReference type="AlphaFoldDB" id="A0A3N2BBQ2"/>
<feature type="transmembrane region" description="Helical" evidence="5">
    <location>
        <begin position="454"/>
        <end position="479"/>
    </location>
</feature>
<dbReference type="SUPFAM" id="SSF52540">
    <property type="entry name" value="P-loop containing nucleoside triphosphate hydrolases"/>
    <property type="match status" value="1"/>
</dbReference>
<evidence type="ECO:0000256" key="5">
    <source>
        <dbReference type="SAM" id="Phobius"/>
    </source>
</evidence>
<evidence type="ECO:0000313" key="8">
    <source>
        <dbReference type="Proteomes" id="UP000280668"/>
    </source>
</evidence>
<gene>
    <name evidence="7" type="ORF">EDD31_1028</name>
</gene>
<keyword evidence="5" id="KW-0472">Membrane</keyword>
<dbReference type="InterPro" id="IPR001789">
    <property type="entry name" value="Sig_transdc_resp-reg_receiver"/>
</dbReference>
<dbReference type="GO" id="GO:0051782">
    <property type="term" value="P:negative regulation of cell division"/>
    <property type="evidence" value="ECO:0007669"/>
    <property type="project" value="TreeGrafter"/>
</dbReference>
<evidence type="ECO:0000256" key="2">
    <source>
        <dbReference type="ARBA" id="ARBA00022840"/>
    </source>
</evidence>
<comment type="caution">
    <text evidence="7">The sequence shown here is derived from an EMBL/GenBank/DDBJ whole genome shotgun (WGS) entry which is preliminary data.</text>
</comment>
<dbReference type="SUPFAM" id="SSF52172">
    <property type="entry name" value="CheY-like"/>
    <property type="match status" value="1"/>
</dbReference>
<feature type="domain" description="Response regulatory" evidence="6">
    <location>
        <begin position="4"/>
        <end position="121"/>
    </location>
</feature>
<dbReference type="Gene3D" id="3.40.50.2300">
    <property type="match status" value="1"/>
</dbReference>
<evidence type="ECO:0000256" key="4">
    <source>
        <dbReference type="SAM" id="MobiDB-lite"/>
    </source>
</evidence>
<evidence type="ECO:0000256" key="1">
    <source>
        <dbReference type="ARBA" id="ARBA00022741"/>
    </source>
</evidence>
<dbReference type="GO" id="GO:0016887">
    <property type="term" value="F:ATP hydrolysis activity"/>
    <property type="evidence" value="ECO:0007669"/>
    <property type="project" value="TreeGrafter"/>
</dbReference>
<evidence type="ECO:0000256" key="3">
    <source>
        <dbReference type="PROSITE-ProRule" id="PRU00169"/>
    </source>
</evidence>
<dbReference type="PANTHER" id="PTHR43384:SF6">
    <property type="entry name" value="SEPTUM SITE-DETERMINING PROTEIN MIND HOMOLOG, CHLOROPLASTIC"/>
    <property type="match status" value="1"/>
</dbReference>
<sequence>MATKVLLVTNDAGVRDHLGHVLSEAEDFDLAGSVRDAVAARAALERDADITIMVVDENVDNGNGHAAARAVGAAFPLVGLVMVVPHAGSEAFGRAMEVGARSVISTSTSLDEVITRLEGVARWADSVRAALDADFASANAGRVVAIAGAKGGVGVSALTLLLARASVGMRSVSVVDFDLGKGDLAAYSGVHTRRSIVDLTGVAGEITSRMLRETSYEIRGGLRLLSAPSHGERGEEMTPEAARNIIGALRYESDLAVVDIGSHLDDVRATVLEFADAVLLVSTPDLPSLRATRRILDQWERLAIRPPSSVDLLLNRRAKQDQVTPALAERIVERSIAFVVPDGGAPFAEAMNTATLLEDKKTAVHEAVGRAGEAVLAKEITAEAEGEKQEGDTEVEQLLNKSAPTTRRSRRDDQSKRSRRRKAKAEAKAGKKEAKKSRKAAKAEAGQVALELPVMVGIVLAVVLIAVQGLGWAAGLVAARSAAQDGARYVGIQQSYDPTVAARAESIAYDGLLANWHSDATVTVGRNEVRVEIRTPTIIPGATLSAASTATVYREP</sequence>
<dbReference type="InterPro" id="IPR011006">
    <property type="entry name" value="CheY-like_superfamily"/>
</dbReference>
<organism evidence="7 8">
    <name type="scientific">Bogoriella caseilytica</name>
    <dbReference type="NCBI Taxonomy" id="56055"/>
    <lineage>
        <taxon>Bacteria</taxon>
        <taxon>Bacillati</taxon>
        <taxon>Actinomycetota</taxon>
        <taxon>Actinomycetes</taxon>
        <taxon>Micrococcales</taxon>
        <taxon>Bogoriellaceae</taxon>
        <taxon>Bogoriella</taxon>
    </lineage>
</organism>
<dbReference type="InterPro" id="IPR027417">
    <property type="entry name" value="P-loop_NTPase"/>
</dbReference>
<protein>
    <submittedName>
        <fullName evidence="7">Flp pilus assembly CpaE family ATPase</fullName>
    </submittedName>
</protein>
<keyword evidence="1" id="KW-0547">Nucleotide-binding</keyword>
<accession>A0A3N2BBQ2</accession>
<dbReference type="OrthoDB" id="144620at2"/>
<dbReference type="Proteomes" id="UP000280668">
    <property type="component" value="Unassembled WGS sequence"/>
</dbReference>
<evidence type="ECO:0000313" key="7">
    <source>
        <dbReference type="EMBL" id="ROR72670.1"/>
    </source>
</evidence>